<feature type="chain" id="PRO_5012479053" evidence="9">
    <location>
        <begin position="24"/>
        <end position="317"/>
    </location>
</feature>
<dbReference type="SMART" id="SM00020">
    <property type="entry name" value="Tryp_SPc"/>
    <property type="match status" value="1"/>
</dbReference>
<dbReference type="EMBL" id="GFDL01006525">
    <property type="protein sequence ID" value="JAV28520.1"/>
    <property type="molecule type" value="Transcribed_RNA"/>
</dbReference>
<evidence type="ECO:0000256" key="2">
    <source>
        <dbReference type="ARBA" id="ARBA00022525"/>
    </source>
</evidence>
<evidence type="ECO:0000256" key="7">
    <source>
        <dbReference type="ARBA" id="ARBA00023180"/>
    </source>
</evidence>
<keyword evidence="3" id="KW-0399">Innate immunity</keyword>
<dbReference type="InterPro" id="IPR009003">
    <property type="entry name" value="Peptidase_S1_PA"/>
</dbReference>
<comment type="similarity">
    <text evidence="8">Belongs to the peptidase S1 family. CLIP subfamily.</text>
</comment>
<keyword evidence="4 9" id="KW-0732">Signal</keyword>
<reference evidence="11" key="1">
    <citation type="submission" date="2017-01" db="EMBL/GenBank/DDBJ databases">
        <title>A deep insight into the sialotranscriptome of adult male and female Cluex tarsalis mosquitoes.</title>
        <authorList>
            <person name="Ribeiro J.M."/>
            <person name="Moreira F."/>
            <person name="Bernard K.A."/>
            <person name="Calvo E."/>
        </authorList>
    </citation>
    <scope>NUCLEOTIDE SEQUENCE</scope>
    <source>
        <strain evidence="11">Kern County</strain>
        <tissue evidence="11">Salivary glands</tissue>
    </source>
</reference>
<dbReference type="GO" id="GO:0006508">
    <property type="term" value="P:proteolysis"/>
    <property type="evidence" value="ECO:0007669"/>
    <property type="project" value="UniProtKB-KW"/>
</dbReference>
<keyword evidence="7" id="KW-0325">Glycoprotein</keyword>
<feature type="domain" description="Peptidase S1" evidence="10">
    <location>
        <begin position="47"/>
        <end position="316"/>
    </location>
</feature>
<evidence type="ECO:0000256" key="4">
    <source>
        <dbReference type="ARBA" id="ARBA00022729"/>
    </source>
</evidence>
<dbReference type="PROSITE" id="PS50240">
    <property type="entry name" value="TRYPSIN_DOM"/>
    <property type="match status" value="1"/>
</dbReference>
<evidence type="ECO:0000256" key="5">
    <source>
        <dbReference type="ARBA" id="ARBA00022859"/>
    </source>
</evidence>
<dbReference type="AlphaFoldDB" id="A0A1Q3FLL5"/>
<dbReference type="GO" id="GO:0005576">
    <property type="term" value="C:extracellular region"/>
    <property type="evidence" value="ECO:0007669"/>
    <property type="project" value="UniProtKB-SubCell"/>
</dbReference>
<keyword evidence="5" id="KW-0391">Immunity</keyword>
<protein>
    <submittedName>
        <fullName evidence="11">Putative clip-domain serine protease</fullName>
    </submittedName>
</protein>
<dbReference type="InterPro" id="IPR051487">
    <property type="entry name" value="Ser/Thr_Proteases_Immune/Dev"/>
</dbReference>
<keyword evidence="11" id="KW-0645">Protease</keyword>
<sequence>MKSLLAALLLALVVVILAGDAQAAGNDGGELNPSKVALLPKECGVTKLGKTDNATKSLAFEFPWIALVRFNKTRRPATCLGSLINRRYVLSVIGCIRKTKKDPDYVRLGEQLEGSDRDCNVFTDKATGKQVQECAGPVLDILIESYAFHPEFDQPMYTNDLALIRMAHEVEYNDYIRPICLPTTPELRAHIPRFLVMPAWELDMNAPNHYVGALEKYFVENVDLDTCQRLYEGAGFTPEFDDDENRFCAGQLGPNVVCSRVPGSPIGTEVDVGGVQRHVEFAMAKFAPLNCTLRQTVPMISMRITKYMKWITDNLEA</sequence>
<evidence type="ECO:0000256" key="1">
    <source>
        <dbReference type="ARBA" id="ARBA00004613"/>
    </source>
</evidence>
<evidence type="ECO:0000256" key="6">
    <source>
        <dbReference type="ARBA" id="ARBA00023157"/>
    </source>
</evidence>
<dbReference type="GO" id="GO:0045087">
    <property type="term" value="P:innate immune response"/>
    <property type="evidence" value="ECO:0007669"/>
    <property type="project" value="UniProtKB-KW"/>
</dbReference>
<evidence type="ECO:0000313" key="11">
    <source>
        <dbReference type="EMBL" id="JAV28520.1"/>
    </source>
</evidence>
<dbReference type="InterPro" id="IPR001254">
    <property type="entry name" value="Trypsin_dom"/>
</dbReference>
<evidence type="ECO:0000256" key="9">
    <source>
        <dbReference type="SAM" id="SignalP"/>
    </source>
</evidence>
<organism evidence="11">
    <name type="scientific">Culex tarsalis</name>
    <name type="common">Encephalitis mosquito</name>
    <dbReference type="NCBI Taxonomy" id="7177"/>
    <lineage>
        <taxon>Eukaryota</taxon>
        <taxon>Metazoa</taxon>
        <taxon>Ecdysozoa</taxon>
        <taxon>Arthropoda</taxon>
        <taxon>Hexapoda</taxon>
        <taxon>Insecta</taxon>
        <taxon>Pterygota</taxon>
        <taxon>Neoptera</taxon>
        <taxon>Endopterygota</taxon>
        <taxon>Diptera</taxon>
        <taxon>Nematocera</taxon>
        <taxon>Culicoidea</taxon>
        <taxon>Culicidae</taxon>
        <taxon>Culicinae</taxon>
        <taxon>Culicini</taxon>
        <taxon>Culex</taxon>
        <taxon>Culex</taxon>
    </lineage>
</organism>
<keyword evidence="6" id="KW-1015">Disulfide bond</keyword>
<dbReference type="SUPFAM" id="SSF50494">
    <property type="entry name" value="Trypsin-like serine proteases"/>
    <property type="match status" value="1"/>
</dbReference>
<dbReference type="FunFam" id="2.40.10.10:FF:000028">
    <property type="entry name" value="Serine protease easter"/>
    <property type="match status" value="1"/>
</dbReference>
<feature type="signal peptide" evidence="9">
    <location>
        <begin position="1"/>
        <end position="23"/>
    </location>
</feature>
<comment type="subcellular location">
    <subcellularLocation>
        <location evidence="1">Secreted</location>
    </subcellularLocation>
</comment>
<accession>A0A1Q3FLL5</accession>
<keyword evidence="11" id="KW-0378">Hydrolase</keyword>
<dbReference type="GO" id="GO:0004252">
    <property type="term" value="F:serine-type endopeptidase activity"/>
    <property type="evidence" value="ECO:0007669"/>
    <property type="project" value="InterPro"/>
</dbReference>
<proteinExistence type="inferred from homology"/>
<evidence type="ECO:0000256" key="3">
    <source>
        <dbReference type="ARBA" id="ARBA00022588"/>
    </source>
</evidence>
<dbReference type="Gene3D" id="2.40.10.10">
    <property type="entry name" value="Trypsin-like serine proteases"/>
    <property type="match status" value="2"/>
</dbReference>
<keyword evidence="2" id="KW-0964">Secreted</keyword>
<dbReference type="Pfam" id="PF00089">
    <property type="entry name" value="Trypsin"/>
    <property type="match status" value="1"/>
</dbReference>
<name>A0A1Q3FLL5_CULTA</name>
<evidence type="ECO:0000256" key="8">
    <source>
        <dbReference type="ARBA" id="ARBA00024195"/>
    </source>
</evidence>
<dbReference type="PANTHER" id="PTHR24256">
    <property type="entry name" value="TRYPTASE-RELATED"/>
    <property type="match status" value="1"/>
</dbReference>
<dbReference type="InterPro" id="IPR043504">
    <property type="entry name" value="Peptidase_S1_PA_chymotrypsin"/>
</dbReference>
<evidence type="ECO:0000259" key="10">
    <source>
        <dbReference type="PROSITE" id="PS50240"/>
    </source>
</evidence>